<dbReference type="GO" id="GO:0016787">
    <property type="term" value="F:hydrolase activity"/>
    <property type="evidence" value="ECO:0007669"/>
    <property type="project" value="UniProtKB-KW"/>
</dbReference>
<evidence type="ECO:0008006" key="10">
    <source>
        <dbReference type="Google" id="ProtNLM"/>
    </source>
</evidence>
<dbReference type="GO" id="GO:0005524">
    <property type="term" value="F:ATP binding"/>
    <property type="evidence" value="ECO:0007669"/>
    <property type="project" value="UniProtKB-KW"/>
</dbReference>
<dbReference type="InterPro" id="IPR055124">
    <property type="entry name" value="PIN-like_DDX60"/>
</dbReference>
<dbReference type="InterPro" id="IPR052431">
    <property type="entry name" value="SKI2_subfamily_helicases"/>
</dbReference>
<keyword evidence="1" id="KW-0547">Nucleotide-binding</keyword>
<dbReference type="GO" id="GO:0003676">
    <property type="term" value="F:nucleic acid binding"/>
    <property type="evidence" value="ECO:0007669"/>
    <property type="project" value="InterPro"/>
</dbReference>
<evidence type="ECO:0000256" key="2">
    <source>
        <dbReference type="ARBA" id="ARBA00022801"/>
    </source>
</evidence>
<evidence type="ECO:0000313" key="9">
    <source>
        <dbReference type="Proteomes" id="UP001140091"/>
    </source>
</evidence>
<keyword evidence="4" id="KW-0067">ATP-binding</keyword>
<feature type="region of interest" description="Disordered" evidence="5">
    <location>
        <begin position="1718"/>
        <end position="1808"/>
    </location>
</feature>
<evidence type="ECO:0000259" key="7">
    <source>
        <dbReference type="PROSITE" id="PS51194"/>
    </source>
</evidence>
<dbReference type="Proteomes" id="UP001140091">
    <property type="component" value="Unassembled WGS sequence"/>
</dbReference>
<keyword evidence="9" id="KW-1185">Reference proteome</keyword>
<gene>
    <name evidence="8" type="ORF">H1R20_g8843</name>
</gene>
<dbReference type="SMART" id="SM00490">
    <property type="entry name" value="HELICc"/>
    <property type="match status" value="1"/>
</dbReference>
<dbReference type="GO" id="GO:0005737">
    <property type="term" value="C:cytoplasm"/>
    <property type="evidence" value="ECO:0007669"/>
    <property type="project" value="TreeGrafter"/>
</dbReference>
<dbReference type="Pfam" id="PF23002">
    <property type="entry name" value="PIN-like_DDX60"/>
    <property type="match status" value="1"/>
</dbReference>
<evidence type="ECO:0000256" key="5">
    <source>
        <dbReference type="SAM" id="MobiDB-lite"/>
    </source>
</evidence>
<evidence type="ECO:0000256" key="3">
    <source>
        <dbReference type="ARBA" id="ARBA00022806"/>
    </source>
</evidence>
<accession>A0A9W8MGK1</accession>
<dbReference type="InterPro" id="IPR014001">
    <property type="entry name" value="Helicase_ATP-bd"/>
</dbReference>
<evidence type="ECO:0000259" key="6">
    <source>
        <dbReference type="PROSITE" id="PS51192"/>
    </source>
</evidence>
<feature type="compositionally biased region" description="Acidic residues" evidence="5">
    <location>
        <begin position="1903"/>
        <end position="1918"/>
    </location>
</feature>
<dbReference type="SMART" id="SM00487">
    <property type="entry name" value="DEXDc"/>
    <property type="match status" value="1"/>
</dbReference>
<dbReference type="InterPro" id="IPR001650">
    <property type="entry name" value="Helicase_C-like"/>
</dbReference>
<comment type="caution">
    <text evidence="8">The sequence shown here is derived from an EMBL/GenBank/DDBJ whole genome shotgun (WGS) entry which is preliminary data.</text>
</comment>
<keyword evidence="3" id="KW-0347">Helicase</keyword>
<keyword evidence="2" id="KW-0378">Hydrolase</keyword>
<feature type="compositionally biased region" description="Basic and acidic residues" evidence="5">
    <location>
        <begin position="1753"/>
        <end position="1763"/>
    </location>
</feature>
<dbReference type="PANTHER" id="PTHR44533:SF4">
    <property type="entry name" value="DEAD_H RNA HELICASE, PUTATIVE-RELATED"/>
    <property type="match status" value="1"/>
</dbReference>
<dbReference type="FunFam" id="3.40.50.300:FF:001039">
    <property type="entry name" value="ATP-dependent RNA helicase DDX60"/>
    <property type="match status" value="1"/>
</dbReference>
<feature type="region of interest" description="Disordered" evidence="5">
    <location>
        <begin position="1878"/>
        <end position="1919"/>
    </location>
</feature>
<feature type="region of interest" description="Disordered" evidence="5">
    <location>
        <begin position="606"/>
        <end position="631"/>
    </location>
</feature>
<evidence type="ECO:0000313" key="8">
    <source>
        <dbReference type="EMBL" id="KAJ2928268.1"/>
    </source>
</evidence>
<feature type="compositionally biased region" description="Basic and acidic residues" evidence="5">
    <location>
        <begin position="1780"/>
        <end position="1797"/>
    </location>
</feature>
<organism evidence="8 9">
    <name type="scientific">Candolleomyces eurysporus</name>
    <dbReference type="NCBI Taxonomy" id="2828524"/>
    <lineage>
        <taxon>Eukaryota</taxon>
        <taxon>Fungi</taxon>
        <taxon>Dikarya</taxon>
        <taxon>Basidiomycota</taxon>
        <taxon>Agaricomycotina</taxon>
        <taxon>Agaricomycetes</taxon>
        <taxon>Agaricomycetidae</taxon>
        <taxon>Agaricales</taxon>
        <taxon>Agaricineae</taxon>
        <taxon>Psathyrellaceae</taxon>
        <taxon>Candolleomyces</taxon>
    </lineage>
</organism>
<dbReference type="OrthoDB" id="2320933at2759"/>
<dbReference type="PROSITE" id="PS51192">
    <property type="entry name" value="HELICASE_ATP_BIND_1"/>
    <property type="match status" value="1"/>
</dbReference>
<feature type="compositionally biased region" description="Basic and acidic residues" evidence="5">
    <location>
        <begin position="1245"/>
        <end position="1263"/>
    </location>
</feature>
<dbReference type="Pfam" id="PF00270">
    <property type="entry name" value="DEAD"/>
    <property type="match status" value="1"/>
</dbReference>
<dbReference type="CDD" id="cd18025">
    <property type="entry name" value="DEXHc_DDX60"/>
    <property type="match status" value="1"/>
</dbReference>
<reference evidence="8" key="1">
    <citation type="submission" date="2022-06" db="EMBL/GenBank/DDBJ databases">
        <title>Genome Sequence of Candolleomyces eurysporus.</title>
        <authorList>
            <person name="Buettner E."/>
        </authorList>
    </citation>
    <scope>NUCLEOTIDE SEQUENCE</scope>
    <source>
        <strain evidence="8">VTCC 930004</strain>
    </source>
</reference>
<proteinExistence type="predicted"/>
<dbReference type="Pfam" id="PF26076">
    <property type="entry name" value="WHD_DDX60"/>
    <property type="match status" value="1"/>
</dbReference>
<sequence>MDFDDFDDGPQDLAQVAAVILESNAKKALNLFDHAWYIRRSRASRRMDLLGDYAGNEFFLIDGESLFQLVLDDPLLALGQSNDPSFQILHAYHTLERILSEYTTRAANFEIVFFHVNRHLTLQTGDSPFIVASRMLARTLLFKHLLKLGLPVHTFRSLIDHHWEEYRNDKKPMFILINDGNVSMSSRYSPNRVLGQRKFIYDLLSGSLAVALLRGTTYADSKIVTFVYDPERQGSNGAFPENFMKFLERVQVQLDSRLDEDMGKPAHELAVPSTTLPPDTGFEIMEVNFIHTLYKSLTRVSDLFLLLTLIHFYHLPTLSVTERSQPAIQLPLTVSQTLCNDLLTPFFSRATHFLSLSDARLPFDFDGRAFVSTAILVIREVDAACGLQEALGLELYTRVQRVCNGLEGRVGMGAILLDEFAQIERVWSGLELSADVASLPAWASELLQLADMKNATAEKMLSSPPSVVSSQGSNIRLLPFDNPVLNPHLPSISTRTASYSAAANGPSQSSTRSTSAFLHFGSVEGTMFSDTQHWHNQKSILPAHLGGLKEKPANSWLAMKRLKKNQQFMFNLQMQAATITGASGSVLKQLVIPSVKTSSPSAVKAIKGGSPAAKCDGAATHAKPTKMKEKPVKLSSKQLLLQKIQDQKQAEANDSSRAWWKSKLAQLEKMNIDIQVQELANLLRNKRAEEELLKIEMLSYQLQLQVMLWIHDPEPSSPESQDRFSLAIMCLIKQLLDRKTLTTSLKDTITTLLSLFGFQEYTESMLKDVQILEGASPSFKFKKLVKSKTGEPVYNFMVLKGDPVRWQLRLFGEYMDRSMDSAPDPRVPFHPDAWQRKVLDCIDANHSMLVVAPTSAGKTFISFYAMEQTLRASDDDILVYVAPTKALVTQIAAEIYARFSKKMDGKSCWAIHTRDHRINDPQKCQILVTVPEILAIMLLSPPLANVWTPKIKRIILDEIHSIGNQEGGAVWEQILLLASCPIVGLSATIGSPETFNDWLATVQKSHGFQHTFISHPHRYSHLRKFFYVLDDKPGPFVSLSKHESTARTRFLHPITALSFGRADIPDDLALEARDTLSLYKALETVGPKAGWDFSSLDPSVFFAGKKALLRQKDILEYEAKLKAVLVESPPKHSGARGKKSKSQSSLMLDVVSQLEDPVLKELGLKLDKAPDRKLFQENLIRLVADLHVQNELPAIFFNFDRTGCEVIARKLLEALETAENQYKETSPAWKRKVAQWEAWKANAKERERQAAASERQKKTRGVDPDDLPEPPAATWSWEASFDPDQPLQDFSFIDYKSSYSLSELEEEIGKLTWGGRVKEKEFALLRRGIGVHHAGMNKGYRSLIEALFRRGFLRVIIATGTLALGINAPAKTSVFISDSPYLTALQYRQCAGRAGRRGYDLLGNVIFYGLPMDRVHRLILSKLPVLGGGFPLTSTLVLRLCNLLEESNRAPNVVKAINALMTLPRVSFASDVGRDYLVHHVRFSIEYLRRNGLLNKAGQPMNLFAIAGHLYYTEPSNLALVGLLRSGILHTICRKVSLKAEDTDLRMEAAKRTYVLLMAHLFGRRYLPTSLSENQERLKDLTSRYPSKIVLPAMPSYALEALKAQATDILEIFVGYSRAYAESCAQAEGAAGRIPKLPLSGAWGPRLDNCDATTTASPLTQHLRASRVETLIRSPFVANSGLCDDDFRTVQELAETVRTDIHLNPHAIPCLDDIISSADVPPEPTPSSSIGISARKAMFPEGKSKRKKRKEKEKKEKAEKVEEQQEQSRISKRKAGTPKENPKAKKEVKESEKDHIPKNASKNGEYGQVREQAPPLKLNAYLYDFYIHGQVDTIIVANGIRKGDSWYLLEDFRLTLLTVKAALEQLLAKASLAARSSATRDARAGRASGPKTKKTRATKDGWDDTSSEEDSDFDDPEVDGTLVESTEGTLLDLDMNDEVDVDGADEERPNVNMEFKRPAGVTGQDWLVYRVVSLACAEFDLKARAMWA</sequence>
<feature type="region of interest" description="Disordered" evidence="5">
    <location>
        <begin position="1245"/>
        <end position="1269"/>
    </location>
</feature>
<dbReference type="GO" id="GO:0004386">
    <property type="term" value="F:helicase activity"/>
    <property type="evidence" value="ECO:0007669"/>
    <property type="project" value="UniProtKB-KW"/>
</dbReference>
<feature type="non-terminal residue" evidence="8">
    <location>
        <position position="1"/>
    </location>
</feature>
<evidence type="ECO:0000256" key="4">
    <source>
        <dbReference type="ARBA" id="ARBA00022840"/>
    </source>
</evidence>
<feature type="domain" description="Helicase ATP-binding" evidence="6">
    <location>
        <begin position="839"/>
        <end position="1007"/>
    </location>
</feature>
<dbReference type="InterPro" id="IPR027417">
    <property type="entry name" value="P-loop_NTPase"/>
</dbReference>
<dbReference type="PANTHER" id="PTHR44533">
    <property type="entry name" value="DEAD/H RNA HELICASE, PUTATIVE-RELATED"/>
    <property type="match status" value="1"/>
</dbReference>
<dbReference type="InterPro" id="IPR011545">
    <property type="entry name" value="DEAD/DEAH_box_helicase_dom"/>
</dbReference>
<dbReference type="EMBL" id="JANBPK010000933">
    <property type="protein sequence ID" value="KAJ2928268.1"/>
    <property type="molecule type" value="Genomic_DNA"/>
</dbReference>
<dbReference type="PROSITE" id="PS51194">
    <property type="entry name" value="HELICASE_CTER"/>
    <property type="match status" value="1"/>
</dbReference>
<feature type="domain" description="Helicase C-terminal" evidence="7">
    <location>
        <begin position="1282"/>
        <end position="1444"/>
    </location>
</feature>
<name>A0A9W8MGK1_9AGAR</name>
<dbReference type="Gene3D" id="3.40.50.300">
    <property type="entry name" value="P-loop containing nucleotide triphosphate hydrolases"/>
    <property type="match status" value="2"/>
</dbReference>
<evidence type="ECO:0000256" key="1">
    <source>
        <dbReference type="ARBA" id="ARBA00022741"/>
    </source>
</evidence>
<protein>
    <recommendedName>
        <fullName evidence="10">P-loop containing nucleoside triphosphate hydrolase protein</fullName>
    </recommendedName>
</protein>
<dbReference type="SUPFAM" id="SSF52540">
    <property type="entry name" value="P-loop containing nucleoside triphosphate hydrolases"/>
    <property type="match status" value="1"/>
</dbReference>
<dbReference type="Pfam" id="PF00271">
    <property type="entry name" value="Helicase_C"/>
    <property type="match status" value="1"/>
</dbReference>
<dbReference type="InterPro" id="IPR059032">
    <property type="entry name" value="WHD_DDX60"/>
</dbReference>